<dbReference type="Proteomes" id="UP000215914">
    <property type="component" value="Unassembled WGS sequence"/>
</dbReference>
<sequence length="74" mass="8699">MGRSWARKSNLLLNHFRHPYVSFPLRCLIQVTHVGNQSLLNDVALTRHFNVLSKRCFLIFYKLSINIFIIGRIT</sequence>
<keyword evidence="2" id="KW-1185">Reference proteome</keyword>
<organism evidence="1 2">
    <name type="scientific">Helianthus annuus</name>
    <name type="common">Common sunflower</name>
    <dbReference type="NCBI Taxonomy" id="4232"/>
    <lineage>
        <taxon>Eukaryota</taxon>
        <taxon>Viridiplantae</taxon>
        <taxon>Streptophyta</taxon>
        <taxon>Embryophyta</taxon>
        <taxon>Tracheophyta</taxon>
        <taxon>Spermatophyta</taxon>
        <taxon>Magnoliopsida</taxon>
        <taxon>eudicotyledons</taxon>
        <taxon>Gunneridae</taxon>
        <taxon>Pentapetalae</taxon>
        <taxon>asterids</taxon>
        <taxon>campanulids</taxon>
        <taxon>Asterales</taxon>
        <taxon>Asteraceae</taxon>
        <taxon>Asteroideae</taxon>
        <taxon>Heliantheae alliance</taxon>
        <taxon>Heliantheae</taxon>
        <taxon>Helianthus</taxon>
    </lineage>
</organism>
<reference evidence="1" key="1">
    <citation type="journal article" date="2017" name="Nature">
        <title>The sunflower genome provides insights into oil metabolism, flowering and Asterid evolution.</title>
        <authorList>
            <person name="Badouin H."/>
            <person name="Gouzy J."/>
            <person name="Grassa C.J."/>
            <person name="Murat F."/>
            <person name="Staton S.E."/>
            <person name="Cottret L."/>
            <person name="Lelandais-Briere C."/>
            <person name="Owens G.L."/>
            <person name="Carrere S."/>
            <person name="Mayjonade B."/>
            <person name="Legrand L."/>
            <person name="Gill N."/>
            <person name="Kane N.C."/>
            <person name="Bowers J.E."/>
            <person name="Hubner S."/>
            <person name="Bellec A."/>
            <person name="Berard A."/>
            <person name="Berges H."/>
            <person name="Blanchet N."/>
            <person name="Boniface M.C."/>
            <person name="Brunel D."/>
            <person name="Catrice O."/>
            <person name="Chaidir N."/>
            <person name="Claudel C."/>
            <person name="Donnadieu C."/>
            <person name="Faraut T."/>
            <person name="Fievet G."/>
            <person name="Helmstetter N."/>
            <person name="King M."/>
            <person name="Knapp S.J."/>
            <person name="Lai Z."/>
            <person name="Le Paslier M.C."/>
            <person name="Lippi Y."/>
            <person name="Lorenzon L."/>
            <person name="Mandel J.R."/>
            <person name="Marage G."/>
            <person name="Marchand G."/>
            <person name="Marquand E."/>
            <person name="Bret-Mestries E."/>
            <person name="Morien E."/>
            <person name="Nambeesan S."/>
            <person name="Nguyen T."/>
            <person name="Pegot-Espagnet P."/>
            <person name="Pouilly N."/>
            <person name="Raftis F."/>
            <person name="Sallet E."/>
            <person name="Schiex T."/>
            <person name="Thomas J."/>
            <person name="Vandecasteele C."/>
            <person name="Vares D."/>
            <person name="Vear F."/>
            <person name="Vautrin S."/>
            <person name="Crespi M."/>
            <person name="Mangin B."/>
            <person name="Burke J.M."/>
            <person name="Salse J."/>
            <person name="Munos S."/>
            <person name="Vincourt P."/>
            <person name="Rieseberg L.H."/>
            <person name="Langlade N.B."/>
        </authorList>
    </citation>
    <scope>NUCLEOTIDE SEQUENCE</scope>
    <source>
        <tissue evidence="1">Leaves</tissue>
    </source>
</reference>
<dbReference type="AlphaFoldDB" id="A0A9K3ISW2"/>
<evidence type="ECO:0000313" key="2">
    <source>
        <dbReference type="Proteomes" id="UP000215914"/>
    </source>
</evidence>
<proteinExistence type="predicted"/>
<name>A0A9K3ISW2_HELAN</name>
<comment type="caution">
    <text evidence="1">The sequence shown here is derived from an EMBL/GenBank/DDBJ whole genome shotgun (WGS) entry which is preliminary data.</text>
</comment>
<dbReference type="EMBL" id="MNCJ02000321">
    <property type="protein sequence ID" value="KAF5802466.1"/>
    <property type="molecule type" value="Genomic_DNA"/>
</dbReference>
<gene>
    <name evidence="1" type="ORF">HanXRQr2_Chr06g0259811</name>
</gene>
<protein>
    <submittedName>
        <fullName evidence="1">Uncharacterized protein</fullName>
    </submittedName>
</protein>
<evidence type="ECO:0000313" key="1">
    <source>
        <dbReference type="EMBL" id="KAF5802466.1"/>
    </source>
</evidence>
<accession>A0A9K3ISW2</accession>
<dbReference type="Gramene" id="mRNA:HanXRQr2_Chr06g0259811">
    <property type="protein sequence ID" value="CDS:HanXRQr2_Chr06g0259811.1"/>
    <property type="gene ID" value="HanXRQr2_Chr06g0259811"/>
</dbReference>
<reference evidence="1" key="2">
    <citation type="submission" date="2020-06" db="EMBL/GenBank/DDBJ databases">
        <title>Helianthus annuus Genome sequencing and assembly Release 2.</title>
        <authorList>
            <person name="Gouzy J."/>
            <person name="Langlade N."/>
            <person name="Munos S."/>
        </authorList>
    </citation>
    <scope>NUCLEOTIDE SEQUENCE</scope>
    <source>
        <tissue evidence="1">Leaves</tissue>
    </source>
</reference>